<keyword evidence="7" id="KW-1185">Reference proteome</keyword>
<name>A0ABS4YUL5_9MICC</name>
<reference evidence="6 7" key="1">
    <citation type="submission" date="2021-03" db="EMBL/GenBank/DDBJ databases">
        <title>Sequencing the genomes of 1000 actinobacteria strains.</title>
        <authorList>
            <person name="Klenk H.-P."/>
        </authorList>
    </citation>
    <scope>NUCLEOTIDE SEQUENCE [LARGE SCALE GENOMIC DNA]</scope>
    <source>
        <strain evidence="6 7">DSM 16005</strain>
    </source>
</reference>
<evidence type="ECO:0000256" key="2">
    <source>
        <dbReference type="ARBA" id="ARBA00023002"/>
    </source>
</evidence>
<dbReference type="SUPFAM" id="SSF51735">
    <property type="entry name" value="NAD(P)-binding Rossmann-fold domains"/>
    <property type="match status" value="1"/>
</dbReference>
<comment type="caution">
    <text evidence="6">The sequence shown here is derived from an EMBL/GenBank/DDBJ whole genome shotgun (WGS) entry which is preliminary data.</text>
</comment>
<dbReference type="GO" id="GO:0004617">
    <property type="term" value="F:phosphoglycerate dehydrogenase activity"/>
    <property type="evidence" value="ECO:0007669"/>
    <property type="project" value="UniProtKB-EC"/>
</dbReference>
<dbReference type="PANTHER" id="PTHR10996:SF283">
    <property type="entry name" value="GLYOXYLATE_HYDROXYPYRUVATE REDUCTASE B"/>
    <property type="match status" value="1"/>
</dbReference>
<dbReference type="InterPro" id="IPR006140">
    <property type="entry name" value="D-isomer_DH_NAD-bd"/>
</dbReference>
<dbReference type="InterPro" id="IPR036291">
    <property type="entry name" value="NAD(P)-bd_dom_sf"/>
</dbReference>
<proteinExistence type="inferred from homology"/>
<protein>
    <submittedName>
        <fullName evidence="6">D-3-phosphoglycerate dehydrogenase</fullName>
        <ecNumber evidence="6">1.1.1.95</ecNumber>
    </submittedName>
</protein>
<dbReference type="InterPro" id="IPR050223">
    <property type="entry name" value="D-isomer_2-hydroxyacid_DH"/>
</dbReference>
<feature type="domain" description="D-isomer specific 2-hydroxyacid dehydrogenase catalytic" evidence="4">
    <location>
        <begin position="36"/>
        <end position="321"/>
    </location>
</feature>
<evidence type="ECO:0000259" key="4">
    <source>
        <dbReference type="Pfam" id="PF00389"/>
    </source>
</evidence>
<accession>A0ABS4YUL5</accession>
<evidence type="ECO:0000259" key="5">
    <source>
        <dbReference type="Pfam" id="PF02826"/>
    </source>
</evidence>
<dbReference type="Proteomes" id="UP000711614">
    <property type="component" value="Unassembled WGS sequence"/>
</dbReference>
<keyword evidence="2 3" id="KW-0560">Oxidoreductase</keyword>
<evidence type="ECO:0000256" key="1">
    <source>
        <dbReference type="ARBA" id="ARBA00005854"/>
    </source>
</evidence>
<dbReference type="PANTHER" id="PTHR10996">
    <property type="entry name" value="2-HYDROXYACID DEHYDROGENASE-RELATED"/>
    <property type="match status" value="1"/>
</dbReference>
<dbReference type="Pfam" id="PF02826">
    <property type="entry name" value="2-Hacid_dh_C"/>
    <property type="match status" value="1"/>
</dbReference>
<evidence type="ECO:0000256" key="3">
    <source>
        <dbReference type="RuleBase" id="RU003719"/>
    </source>
</evidence>
<dbReference type="InterPro" id="IPR006139">
    <property type="entry name" value="D-isomer_2_OHA_DH_cat_dom"/>
</dbReference>
<dbReference type="SUPFAM" id="SSF52283">
    <property type="entry name" value="Formate/glycerate dehydrogenase catalytic domain-like"/>
    <property type="match status" value="1"/>
</dbReference>
<sequence length="348" mass="37273">MTFTVGISRDFLGADGKNVWGDIGLDGLDAAGIPWEYMDTLSPALTPDQMERYDAILYAAPAVTAGSFDGVANPPVLLARFGVGYDSVDLDACTRAGTAATITPDGARRPVATAALAMLLSVGHRTVVKDRLVRQKRWDLRESYMGTGLTGKTIGFLGVGNTGSELIRLLEPFNVRCIGYDPYCPPERAKEIGVELMELDEVAAQCDALVIMALLTEATHHIVNDALFARMKPTATLINIARGPIVDEQALIKALQNGTIAAAGLDVFEEEPVANELLELENVTLSPHCLAWTDEMSLGNGSSCVRAIIDVASGVAPPFIVNRDVADTALFKERLERRLDSAAALTSR</sequence>
<feature type="domain" description="D-isomer specific 2-hydroxyacid dehydrogenase NAD-binding" evidence="5">
    <location>
        <begin position="116"/>
        <end position="289"/>
    </location>
</feature>
<dbReference type="EC" id="1.1.1.95" evidence="6"/>
<evidence type="ECO:0000313" key="7">
    <source>
        <dbReference type="Proteomes" id="UP000711614"/>
    </source>
</evidence>
<evidence type="ECO:0000313" key="6">
    <source>
        <dbReference type="EMBL" id="MBP2412290.1"/>
    </source>
</evidence>
<comment type="similarity">
    <text evidence="1 3">Belongs to the D-isomer specific 2-hydroxyacid dehydrogenase family.</text>
</comment>
<dbReference type="Pfam" id="PF00389">
    <property type="entry name" value="2-Hacid_dh"/>
    <property type="match status" value="1"/>
</dbReference>
<gene>
    <name evidence="6" type="ORF">JOF48_001089</name>
</gene>
<dbReference type="Gene3D" id="3.40.50.720">
    <property type="entry name" value="NAD(P)-binding Rossmann-like Domain"/>
    <property type="match status" value="2"/>
</dbReference>
<dbReference type="EMBL" id="JAGIOI010000001">
    <property type="protein sequence ID" value="MBP2412290.1"/>
    <property type="molecule type" value="Genomic_DNA"/>
</dbReference>
<dbReference type="RefSeq" id="WP_245346412.1">
    <property type="nucleotide sequence ID" value="NZ_JAGIOI010000001.1"/>
</dbReference>
<organism evidence="6 7">
    <name type="scientific">Arthrobacter stackebrandtii</name>
    <dbReference type="NCBI Taxonomy" id="272161"/>
    <lineage>
        <taxon>Bacteria</taxon>
        <taxon>Bacillati</taxon>
        <taxon>Actinomycetota</taxon>
        <taxon>Actinomycetes</taxon>
        <taxon>Micrococcales</taxon>
        <taxon>Micrococcaceae</taxon>
        <taxon>Arthrobacter</taxon>
    </lineage>
</organism>